<dbReference type="PANTHER" id="PTHR33112">
    <property type="entry name" value="DOMAIN PROTEIN, PUTATIVE-RELATED"/>
    <property type="match status" value="1"/>
</dbReference>
<dbReference type="AlphaFoldDB" id="A0A1L9P4L7"/>
<dbReference type="PANTHER" id="PTHR33112:SF10">
    <property type="entry name" value="TOL"/>
    <property type="match status" value="1"/>
</dbReference>
<accession>A0A1L9P4L7</accession>
<reference evidence="3" key="1">
    <citation type="journal article" date="2017" name="Genome Biol.">
        <title>Comparative genomics reveals high biological diversity and specific adaptations in the industrially and medically important fungal genus Aspergillus.</title>
        <authorList>
            <person name="de Vries R.P."/>
            <person name="Riley R."/>
            <person name="Wiebenga A."/>
            <person name="Aguilar-Osorio G."/>
            <person name="Amillis S."/>
            <person name="Uchima C.A."/>
            <person name="Anderluh G."/>
            <person name="Asadollahi M."/>
            <person name="Askin M."/>
            <person name="Barry K."/>
            <person name="Battaglia E."/>
            <person name="Bayram O."/>
            <person name="Benocci T."/>
            <person name="Braus-Stromeyer S.A."/>
            <person name="Caldana C."/>
            <person name="Canovas D."/>
            <person name="Cerqueira G.C."/>
            <person name="Chen F."/>
            <person name="Chen W."/>
            <person name="Choi C."/>
            <person name="Clum A."/>
            <person name="Dos Santos R.A."/>
            <person name="Damasio A.R."/>
            <person name="Diallinas G."/>
            <person name="Emri T."/>
            <person name="Fekete E."/>
            <person name="Flipphi M."/>
            <person name="Freyberg S."/>
            <person name="Gallo A."/>
            <person name="Gournas C."/>
            <person name="Habgood R."/>
            <person name="Hainaut M."/>
            <person name="Harispe M.L."/>
            <person name="Henrissat B."/>
            <person name="Hilden K.S."/>
            <person name="Hope R."/>
            <person name="Hossain A."/>
            <person name="Karabika E."/>
            <person name="Karaffa L."/>
            <person name="Karanyi Z."/>
            <person name="Krasevec N."/>
            <person name="Kuo A."/>
            <person name="Kusch H."/>
            <person name="LaButti K."/>
            <person name="Lagendijk E.L."/>
            <person name="Lapidus A."/>
            <person name="Levasseur A."/>
            <person name="Lindquist E."/>
            <person name="Lipzen A."/>
            <person name="Logrieco A.F."/>
            <person name="MacCabe A."/>
            <person name="Maekelae M.R."/>
            <person name="Malavazi I."/>
            <person name="Melin P."/>
            <person name="Meyer V."/>
            <person name="Mielnichuk N."/>
            <person name="Miskei M."/>
            <person name="Molnar A.P."/>
            <person name="Mule G."/>
            <person name="Ngan C.Y."/>
            <person name="Orejas M."/>
            <person name="Orosz E."/>
            <person name="Ouedraogo J.P."/>
            <person name="Overkamp K.M."/>
            <person name="Park H.-S."/>
            <person name="Perrone G."/>
            <person name="Piumi F."/>
            <person name="Punt P.J."/>
            <person name="Ram A.F."/>
            <person name="Ramon A."/>
            <person name="Rauscher S."/>
            <person name="Record E."/>
            <person name="Riano-Pachon D.M."/>
            <person name="Robert V."/>
            <person name="Roehrig J."/>
            <person name="Ruller R."/>
            <person name="Salamov A."/>
            <person name="Salih N.S."/>
            <person name="Samson R.A."/>
            <person name="Sandor E."/>
            <person name="Sanguinetti M."/>
            <person name="Schuetze T."/>
            <person name="Sepcic K."/>
            <person name="Shelest E."/>
            <person name="Sherlock G."/>
            <person name="Sophianopoulou V."/>
            <person name="Squina F.M."/>
            <person name="Sun H."/>
            <person name="Susca A."/>
            <person name="Todd R.B."/>
            <person name="Tsang A."/>
            <person name="Unkles S.E."/>
            <person name="van de Wiele N."/>
            <person name="van Rossen-Uffink D."/>
            <person name="Oliveira J.V."/>
            <person name="Vesth T.C."/>
            <person name="Visser J."/>
            <person name="Yu J.-H."/>
            <person name="Zhou M."/>
            <person name="Andersen M.R."/>
            <person name="Archer D.B."/>
            <person name="Baker S.E."/>
            <person name="Benoit I."/>
            <person name="Brakhage A.A."/>
            <person name="Braus G.H."/>
            <person name="Fischer R."/>
            <person name="Frisvad J.C."/>
            <person name="Goldman G.H."/>
            <person name="Houbraken J."/>
            <person name="Oakley B."/>
            <person name="Pocsi I."/>
            <person name="Scazzocchio C."/>
            <person name="Seiboth B."/>
            <person name="vanKuyk P.A."/>
            <person name="Wortman J."/>
            <person name="Dyer P.S."/>
            <person name="Grigoriev I.V."/>
        </authorList>
    </citation>
    <scope>NUCLEOTIDE SEQUENCE [LARGE SCALE GENOMIC DNA]</scope>
    <source>
        <strain evidence="3">CBS 583.65</strain>
    </source>
</reference>
<dbReference type="EMBL" id="KV878125">
    <property type="protein sequence ID" value="OJI96465.1"/>
    <property type="molecule type" value="Genomic_DNA"/>
</dbReference>
<evidence type="ECO:0000313" key="2">
    <source>
        <dbReference type="EMBL" id="OJI96465.1"/>
    </source>
</evidence>
<organism evidence="2 3">
    <name type="scientific">Aspergillus versicolor CBS 583.65</name>
    <dbReference type="NCBI Taxonomy" id="1036611"/>
    <lineage>
        <taxon>Eukaryota</taxon>
        <taxon>Fungi</taxon>
        <taxon>Dikarya</taxon>
        <taxon>Ascomycota</taxon>
        <taxon>Pezizomycotina</taxon>
        <taxon>Eurotiomycetes</taxon>
        <taxon>Eurotiomycetidae</taxon>
        <taxon>Eurotiales</taxon>
        <taxon>Aspergillaceae</taxon>
        <taxon>Aspergillus</taxon>
        <taxon>Aspergillus subgen. Nidulantes</taxon>
    </lineage>
</organism>
<evidence type="ECO:0000313" key="3">
    <source>
        <dbReference type="Proteomes" id="UP000184073"/>
    </source>
</evidence>
<dbReference type="OrthoDB" id="5125733at2759"/>
<dbReference type="Pfam" id="PF06985">
    <property type="entry name" value="HET"/>
    <property type="match status" value="1"/>
</dbReference>
<protein>
    <recommendedName>
        <fullName evidence="1">Heterokaryon incompatibility domain-containing protein</fullName>
    </recommendedName>
</protein>
<keyword evidence="3" id="KW-1185">Reference proteome</keyword>
<dbReference type="InterPro" id="IPR010730">
    <property type="entry name" value="HET"/>
</dbReference>
<sequence length="652" mass="73904">MFVGPFDQRTHPHHLHSRDLENAASHNCHICRVLWNAVVDHPRQSKQPGDLEKPHPAPVSRYYIRRQAVAGEFIFELDFTVNKKGTDTWGRSITFCLQNMKDASNHIDTEVTYSSSSWAPSMSGALKWLTRCLDTHANCGSSSKAGYTPTRLLQIGHPSSDKVQLLVHAQNEDTAVQYATLSHCWGTSKPSKLSILTSASLQSLREGIFISELDQVFQDAVFTAQSLGLGFLWIDSLCIFQDSKDDWQREAPLMSHVYSGAIINIAASIAAGHNASCFPDRDLSLVQPYIIESAWDDCKSQKYILYHNDFKDTTLKDLPLTKRAWVVQELLLAPRVLFLTGTQLFWECYELQACETYPRGLPPKIREQWLTRDVLWDLLFSSERNPEPMVRNRAHQDIDAIRKLWKAIVEVYTATQLTYGTDKLIALSGISRIMGRYLDDKFCAGLWRKTLVTDLFWFGPSGRGEKRSRPSPYRAPSWSWAGMDGQVSVSLFLGKQLQDIEPLVGIISCEVESSTGDPYGFVTGGFLRLSGLLTTIRIKPKPDGGWYVFFDDIWWDDNVRIHIRLDCTPSTYKFHCLPLFIDNHQLPLWNLSCLLLEPTGEVGGQFKRGGILHAFSGAMGMQTWTNFEGKKNESWLEFERKCDDGGYVVTIL</sequence>
<evidence type="ECO:0000259" key="1">
    <source>
        <dbReference type="Pfam" id="PF06985"/>
    </source>
</evidence>
<dbReference type="RefSeq" id="XP_040662228.1">
    <property type="nucleotide sequence ID" value="XM_040809548.1"/>
</dbReference>
<dbReference type="VEuPathDB" id="FungiDB:ASPVEDRAFT_23475"/>
<dbReference type="GeneID" id="63725059"/>
<proteinExistence type="predicted"/>
<name>A0A1L9P4L7_ASPVE</name>
<gene>
    <name evidence="2" type="ORF">ASPVEDRAFT_23475</name>
</gene>
<feature type="domain" description="Heterokaryon incompatibility" evidence="1">
    <location>
        <begin position="178"/>
        <end position="329"/>
    </location>
</feature>
<dbReference type="Proteomes" id="UP000184073">
    <property type="component" value="Unassembled WGS sequence"/>
</dbReference>